<keyword evidence="5" id="KW-1185">Reference proteome</keyword>
<dbReference type="PANTHER" id="PTHR16305">
    <property type="entry name" value="TESTICULAR SOLUBLE ADENYLYL CYCLASE"/>
    <property type="match status" value="1"/>
</dbReference>
<name>A0ABU8J1B5_9BURK</name>
<keyword evidence="1" id="KW-0547">Nucleotide-binding</keyword>
<dbReference type="RefSeq" id="WP_336601408.1">
    <property type="nucleotide sequence ID" value="NZ_JACFYJ010000082.1"/>
</dbReference>
<reference evidence="4 5" key="1">
    <citation type="journal article" date="2022" name="Arch. Microbiol.">
        <title>Paraburkholderia bengalensis sp. nov. isolated from roots of Oryza sativa, IR64.</title>
        <authorList>
            <person name="Nag P."/>
            <person name="Mondal N."/>
            <person name="Sarkar J."/>
            <person name="Das S."/>
        </authorList>
    </citation>
    <scope>NUCLEOTIDE SEQUENCE [LARGE SCALE GENOMIC DNA]</scope>
    <source>
        <strain evidence="4 5">IR64_4_BI</strain>
    </source>
</reference>
<protein>
    <submittedName>
        <fullName evidence="4">Adenylate/guanylate cyclase domain-containing protein</fullName>
    </submittedName>
</protein>
<comment type="caution">
    <text evidence="4">The sequence shown here is derived from an EMBL/GenBank/DDBJ whole genome shotgun (WGS) entry which is preliminary data.</text>
</comment>
<evidence type="ECO:0000313" key="4">
    <source>
        <dbReference type="EMBL" id="MEI6001719.1"/>
    </source>
</evidence>
<dbReference type="InterPro" id="IPR001054">
    <property type="entry name" value="A/G_cyclase"/>
</dbReference>
<dbReference type="PANTHER" id="PTHR16305:SF28">
    <property type="entry name" value="GUANYLATE CYCLASE DOMAIN-CONTAINING PROTEIN"/>
    <property type="match status" value="1"/>
</dbReference>
<dbReference type="EMBL" id="JACFYJ010000082">
    <property type="protein sequence ID" value="MEI6001719.1"/>
    <property type="molecule type" value="Genomic_DNA"/>
</dbReference>
<dbReference type="Proteomes" id="UP001386437">
    <property type="component" value="Unassembled WGS sequence"/>
</dbReference>
<dbReference type="InterPro" id="IPR029787">
    <property type="entry name" value="Nucleotide_cyclase"/>
</dbReference>
<dbReference type="SUPFAM" id="SSF55073">
    <property type="entry name" value="Nucleotide cyclase"/>
    <property type="match status" value="1"/>
</dbReference>
<organism evidence="4 5">
    <name type="scientific">Paraburkholderia bengalensis</name>
    <dbReference type="NCBI Taxonomy" id="2747562"/>
    <lineage>
        <taxon>Bacteria</taxon>
        <taxon>Pseudomonadati</taxon>
        <taxon>Pseudomonadota</taxon>
        <taxon>Betaproteobacteria</taxon>
        <taxon>Burkholderiales</taxon>
        <taxon>Burkholderiaceae</taxon>
        <taxon>Paraburkholderia</taxon>
    </lineage>
</organism>
<evidence type="ECO:0000256" key="1">
    <source>
        <dbReference type="ARBA" id="ARBA00022741"/>
    </source>
</evidence>
<keyword evidence="2" id="KW-0067">ATP-binding</keyword>
<dbReference type="Pfam" id="PF00211">
    <property type="entry name" value="Guanylate_cyc"/>
    <property type="match status" value="1"/>
</dbReference>
<dbReference type="CDD" id="cd07302">
    <property type="entry name" value="CHD"/>
    <property type="match status" value="1"/>
</dbReference>
<evidence type="ECO:0000256" key="2">
    <source>
        <dbReference type="ARBA" id="ARBA00022840"/>
    </source>
</evidence>
<accession>A0ABU8J1B5</accession>
<feature type="domain" description="Guanylate cyclase" evidence="3">
    <location>
        <begin position="37"/>
        <end position="157"/>
    </location>
</feature>
<dbReference type="PROSITE" id="PS50125">
    <property type="entry name" value="GUANYLATE_CYCLASE_2"/>
    <property type="match status" value="1"/>
</dbReference>
<proteinExistence type="predicted"/>
<evidence type="ECO:0000259" key="3">
    <source>
        <dbReference type="PROSITE" id="PS50125"/>
    </source>
</evidence>
<dbReference type="Gene3D" id="3.30.70.1230">
    <property type="entry name" value="Nucleotide cyclase"/>
    <property type="match status" value="1"/>
</dbReference>
<gene>
    <name evidence="4" type="ORF">H3V53_32520</name>
</gene>
<sequence length="157" mass="16896">MGETNAFSVTDLSRYVPRHLLMAEALESPNARDFEGVAMMVDIAGFTELTEAFAREGVAGAERLSTILDRYFGRMTGIAIAHGGDVLDIAGDAIRVIWKCDAALDEAALRAVQCGLQMQRVLPDIIVETGVHMRQRVSLADGKLRHLTVGGIGGEVV</sequence>
<evidence type="ECO:0000313" key="5">
    <source>
        <dbReference type="Proteomes" id="UP001386437"/>
    </source>
</evidence>